<dbReference type="GO" id="GO:0005739">
    <property type="term" value="C:mitochondrion"/>
    <property type="evidence" value="ECO:0007669"/>
    <property type="project" value="TreeGrafter"/>
</dbReference>
<name>A0AAQ3WP26_PASNO</name>
<organism evidence="1 2">
    <name type="scientific">Paspalum notatum var. saurae</name>
    <dbReference type="NCBI Taxonomy" id="547442"/>
    <lineage>
        <taxon>Eukaryota</taxon>
        <taxon>Viridiplantae</taxon>
        <taxon>Streptophyta</taxon>
        <taxon>Embryophyta</taxon>
        <taxon>Tracheophyta</taxon>
        <taxon>Spermatophyta</taxon>
        <taxon>Magnoliopsida</taxon>
        <taxon>Liliopsida</taxon>
        <taxon>Poales</taxon>
        <taxon>Poaceae</taxon>
        <taxon>PACMAD clade</taxon>
        <taxon>Panicoideae</taxon>
        <taxon>Andropogonodae</taxon>
        <taxon>Paspaleae</taxon>
        <taxon>Paspalinae</taxon>
        <taxon>Paspalum</taxon>
    </lineage>
</organism>
<dbReference type="EMBL" id="CP144748">
    <property type="protein sequence ID" value="WVZ68803.1"/>
    <property type="molecule type" value="Genomic_DNA"/>
</dbReference>
<protein>
    <submittedName>
        <fullName evidence="1">Uncharacterized protein</fullName>
    </submittedName>
</protein>
<dbReference type="InterPro" id="IPR043459">
    <property type="entry name" value="NFD6/NOXY2-like"/>
</dbReference>
<keyword evidence="2" id="KW-1185">Reference proteome</keyword>
<dbReference type="PANTHER" id="PTHR33156:SF83">
    <property type="entry name" value="OS01G0754000 PROTEIN"/>
    <property type="match status" value="1"/>
</dbReference>
<evidence type="ECO:0000313" key="2">
    <source>
        <dbReference type="Proteomes" id="UP001341281"/>
    </source>
</evidence>
<sequence length="185" mass="20094">MAASAARSFLRSSAPSSLRGAAARAASRAGPAPLPRRMPTSAPRALLLRSPVEMSSVCLETLMPMHSATASALMTSLLAAPACKGFGWLSEDAYNIEAVIAIYCLSGVTFVPTNAVFQQQVKMKLDELQGPKRWNVADYYPITSDLQMDDLSLLEPCSDGLDFEIPREFKELGHRFFCALGFQFV</sequence>
<evidence type="ECO:0000313" key="1">
    <source>
        <dbReference type="EMBL" id="WVZ68803.1"/>
    </source>
</evidence>
<dbReference type="Proteomes" id="UP001341281">
    <property type="component" value="Chromosome 04"/>
</dbReference>
<dbReference type="PANTHER" id="PTHR33156">
    <property type="entry name" value="OS02G0230000 PROTEIN"/>
    <property type="match status" value="1"/>
</dbReference>
<accession>A0AAQ3WP26</accession>
<gene>
    <name evidence="1" type="ORF">U9M48_017695</name>
</gene>
<dbReference type="AlphaFoldDB" id="A0AAQ3WP26"/>
<reference evidence="1 2" key="1">
    <citation type="submission" date="2024-02" db="EMBL/GenBank/DDBJ databases">
        <title>High-quality chromosome-scale genome assembly of Pensacola bahiagrass (Paspalum notatum Flugge var. saurae).</title>
        <authorList>
            <person name="Vega J.M."/>
            <person name="Podio M."/>
            <person name="Orjuela J."/>
            <person name="Siena L.A."/>
            <person name="Pessino S.C."/>
            <person name="Combes M.C."/>
            <person name="Mariac C."/>
            <person name="Albertini E."/>
            <person name="Pupilli F."/>
            <person name="Ortiz J.P.A."/>
            <person name="Leblanc O."/>
        </authorList>
    </citation>
    <scope>NUCLEOTIDE SEQUENCE [LARGE SCALE GENOMIC DNA]</scope>
    <source>
        <strain evidence="1">R1</strain>
        <tissue evidence="1">Leaf</tissue>
    </source>
</reference>
<proteinExistence type="predicted"/>